<keyword evidence="5 8" id="KW-0328">Glycosyltransferase</keyword>
<dbReference type="GO" id="GO:0005978">
    <property type="term" value="P:glycogen biosynthetic process"/>
    <property type="evidence" value="ECO:0007669"/>
    <property type="project" value="UniProtKB-UniRule"/>
</dbReference>
<dbReference type="PANTHER" id="PTHR45825:SF11">
    <property type="entry name" value="ALPHA AMYLASE DOMAIN-CONTAINING PROTEIN"/>
    <property type="match status" value="1"/>
</dbReference>
<accession>F0SSX6</accession>
<dbReference type="KEGG" id="pbs:Plabr_0504"/>
<comment type="similarity">
    <text evidence="4 8">Belongs to the glycosyltransferase 1 family. Bacterial/plant glycogen synthase subfamily.</text>
</comment>
<dbReference type="STRING" id="756272.Plabr_0504"/>
<organism evidence="11 12">
    <name type="scientific">Rubinisphaera brasiliensis (strain ATCC 49424 / DSM 5305 / JCM 21570 / IAM 15109 / NBRC 103401 / IFAM 1448)</name>
    <name type="common">Planctomyces brasiliensis</name>
    <dbReference type="NCBI Taxonomy" id="756272"/>
    <lineage>
        <taxon>Bacteria</taxon>
        <taxon>Pseudomonadati</taxon>
        <taxon>Planctomycetota</taxon>
        <taxon>Planctomycetia</taxon>
        <taxon>Planctomycetales</taxon>
        <taxon>Planctomycetaceae</taxon>
        <taxon>Rubinisphaera</taxon>
    </lineage>
</organism>
<sequence length="493" mass="55722">MKILMTASEAVPFAKTGGLADVATALSRALAKDGHEIVLVLPHYPQMLPQGARHRLQIETVEESFAVPVGTRKSYGSFLKAKLPDSNIEVILVDQPDYFDRPSPYVYENIPYEDNCERFVFFSRAVIEALKKFGPFDVLHANDWQTGLVPALIDIETRKQNPEFKDLGTVFTIHNLAFQGRFWHWDMVLTGLDWKYFNWKQMEFFGDLNLLKTGIVFADMVTTVSPTYAREIQTPELGWGLDPALSGRGSSLVGILNGVDTSVWHPEVDRFIKVNYNVDSVGVNKPICKADLQEAVGLPVKPDVPIVAMISRISEQKGFDLLEQADSRLLENDAQFVFLGTGDRQYERFVKELGKRYPDRVASLIRFDEELAHKIEAGSDIFLMPSAFEPCGLNQMYSMLYGTIPLVHSVGGLADSVVPVNRETMHEKTATGFSFDRYHVNDLLACFNEALAMYRNRSDWKQLQQTCMAQDLSWNNSARNYLKVYERAIAKHG</sequence>
<keyword evidence="12" id="KW-1185">Reference proteome</keyword>
<evidence type="ECO:0000256" key="8">
    <source>
        <dbReference type="HAMAP-Rule" id="MF_00484"/>
    </source>
</evidence>
<evidence type="ECO:0000259" key="9">
    <source>
        <dbReference type="Pfam" id="PF00534"/>
    </source>
</evidence>
<feature type="domain" description="Starch synthase catalytic" evidence="10">
    <location>
        <begin position="2"/>
        <end position="245"/>
    </location>
</feature>
<dbReference type="OrthoDB" id="9808590at2"/>
<dbReference type="HAMAP" id="MF_00484">
    <property type="entry name" value="Glycogen_synth"/>
    <property type="match status" value="1"/>
</dbReference>
<dbReference type="NCBIfam" id="TIGR02095">
    <property type="entry name" value="glgA"/>
    <property type="match status" value="1"/>
</dbReference>
<dbReference type="EC" id="2.4.1.21" evidence="8"/>
<dbReference type="PANTHER" id="PTHR45825">
    <property type="entry name" value="GRANULE-BOUND STARCH SYNTHASE 1, CHLOROPLASTIC/AMYLOPLASTIC"/>
    <property type="match status" value="1"/>
</dbReference>
<dbReference type="NCBIfam" id="NF001899">
    <property type="entry name" value="PRK00654.1-2"/>
    <property type="match status" value="1"/>
</dbReference>
<evidence type="ECO:0000256" key="1">
    <source>
        <dbReference type="ARBA" id="ARBA00001478"/>
    </source>
</evidence>
<dbReference type="Pfam" id="PF00534">
    <property type="entry name" value="Glycos_transf_1"/>
    <property type="match status" value="1"/>
</dbReference>
<dbReference type="eggNOG" id="COG0297">
    <property type="taxonomic scope" value="Bacteria"/>
</dbReference>
<comment type="pathway">
    <text evidence="3 8">Glycan biosynthesis; glycogen biosynthesis.</text>
</comment>
<dbReference type="InterPro" id="IPR001296">
    <property type="entry name" value="Glyco_trans_1"/>
</dbReference>
<dbReference type="Gene3D" id="3.40.50.2000">
    <property type="entry name" value="Glycogen Phosphorylase B"/>
    <property type="match status" value="2"/>
</dbReference>
<evidence type="ECO:0000259" key="10">
    <source>
        <dbReference type="Pfam" id="PF08323"/>
    </source>
</evidence>
<evidence type="ECO:0000256" key="5">
    <source>
        <dbReference type="ARBA" id="ARBA00022676"/>
    </source>
</evidence>
<dbReference type="RefSeq" id="WP_013626875.1">
    <property type="nucleotide sequence ID" value="NC_015174.1"/>
</dbReference>
<dbReference type="HOGENOM" id="CLU_009583_18_2_0"/>
<dbReference type="Pfam" id="PF08323">
    <property type="entry name" value="Glyco_transf_5"/>
    <property type="match status" value="1"/>
</dbReference>
<protein>
    <recommendedName>
        <fullName evidence="8">Glycogen synthase</fullName>
        <ecNumber evidence="8">2.4.1.21</ecNumber>
    </recommendedName>
    <alternativeName>
        <fullName evidence="8">Starch [bacterial glycogen] synthase</fullName>
    </alternativeName>
</protein>
<proteinExistence type="inferred from homology"/>
<name>F0SSX6_RUBBR</name>
<dbReference type="GO" id="GO:0004373">
    <property type="term" value="F:alpha-1,4-glucan glucosyltransferase (UDP-glucose donor) activity"/>
    <property type="evidence" value="ECO:0007669"/>
    <property type="project" value="InterPro"/>
</dbReference>
<dbReference type="SUPFAM" id="SSF53756">
    <property type="entry name" value="UDP-Glycosyltransferase/glycogen phosphorylase"/>
    <property type="match status" value="1"/>
</dbReference>
<comment type="function">
    <text evidence="2 8">Synthesizes alpha-1,4-glucan chains using ADP-glucose.</text>
</comment>
<gene>
    <name evidence="8" type="primary">glgA</name>
    <name evidence="11" type="ordered locus">Plabr_0504</name>
</gene>
<evidence type="ECO:0000256" key="3">
    <source>
        <dbReference type="ARBA" id="ARBA00004964"/>
    </source>
</evidence>
<evidence type="ECO:0000256" key="2">
    <source>
        <dbReference type="ARBA" id="ARBA00002764"/>
    </source>
</evidence>
<feature type="domain" description="Glycosyl transferase family 1" evidence="9">
    <location>
        <begin position="301"/>
        <end position="462"/>
    </location>
</feature>
<dbReference type="UniPathway" id="UPA00164"/>
<feature type="binding site" evidence="8">
    <location>
        <position position="15"/>
    </location>
    <ligand>
        <name>ADP-alpha-D-glucose</name>
        <dbReference type="ChEBI" id="CHEBI:57498"/>
    </ligand>
</feature>
<evidence type="ECO:0000256" key="6">
    <source>
        <dbReference type="ARBA" id="ARBA00022679"/>
    </source>
</evidence>
<dbReference type="InterPro" id="IPR013534">
    <property type="entry name" value="Starch_synth_cat_dom"/>
</dbReference>
<dbReference type="CDD" id="cd03791">
    <property type="entry name" value="GT5_Glycogen_synthase_DULL1-like"/>
    <property type="match status" value="1"/>
</dbReference>
<dbReference type="EMBL" id="CP002546">
    <property type="protein sequence ID" value="ADY58131.1"/>
    <property type="molecule type" value="Genomic_DNA"/>
</dbReference>
<evidence type="ECO:0000313" key="12">
    <source>
        <dbReference type="Proteomes" id="UP000006860"/>
    </source>
</evidence>
<dbReference type="AlphaFoldDB" id="F0SSX6"/>
<dbReference type="InterPro" id="IPR011835">
    <property type="entry name" value="GS/SS"/>
</dbReference>
<keyword evidence="7 8" id="KW-0320">Glycogen biosynthesis</keyword>
<reference evidence="12" key="1">
    <citation type="submission" date="2011-02" db="EMBL/GenBank/DDBJ databases">
        <title>The complete genome of Planctomyces brasiliensis DSM 5305.</title>
        <authorList>
            <person name="Lucas S."/>
            <person name="Copeland A."/>
            <person name="Lapidus A."/>
            <person name="Bruce D."/>
            <person name="Goodwin L."/>
            <person name="Pitluck S."/>
            <person name="Kyrpides N."/>
            <person name="Mavromatis K."/>
            <person name="Pagani I."/>
            <person name="Ivanova N."/>
            <person name="Ovchinnikova G."/>
            <person name="Lu M."/>
            <person name="Detter J.C."/>
            <person name="Han C."/>
            <person name="Land M."/>
            <person name="Hauser L."/>
            <person name="Markowitz V."/>
            <person name="Cheng J.-F."/>
            <person name="Hugenholtz P."/>
            <person name="Woyke T."/>
            <person name="Wu D."/>
            <person name="Tindall B."/>
            <person name="Pomrenke H.G."/>
            <person name="Brambilla E."/>
            <person name="Klenk H.-P."/>
            <person name="Eisen J.A."/>
        </authorList>
    </citation>
    <scope>NUCLEOTIDE SEQUENCE [LARGE SCALE GENOMIC DNA]</scope>
    <source>
        <strain evidence="12">ATCC 49424 / DSM 5305 / JCM 21570 / NBRC 103401 / IFAM 1448</strain>
    </source>
</reference>
<keyword evidence="6 8" id="KW-0808">Transferase</keyword>
<evidence type="ECO:0000256" key="7">
    <source>
        <dbReference type="ARBA" id="ARBA00023056"/>
    </source>
</evidence>
<dbReference type="GO" id="GO:0009011">
    <property type="term" value="F:alpha-1,4-glucan glucosyltransferase (ADP-glucose donor) activity"/>
    <property type="evidence" value="ECO:0007669"/>
    <property type="project" value="UniProtKB-UniRule"/>
</dbReference>
<dbReference type="Proteomes" id="UP000006860">
    <property type="component" value="Chromosome"/>
</dbReference>
<evidence type="ECO:0000256" key="4">
    <source>
        <dbReference type="ARBA" id="ARBA00010281"/>
    </source>
</evidence>
<evidence type="ECO:0000313" key="11">
    <source>
        <dbReference type="EMBL" id="ADY58131.1"/>
    </source>
</evidence>
<comment type="catalytic activity">
    <reaction evidence="1 8">
        <text>[(1-&gt;4)-alpha-D-glucosyl](n) + ADP-alpha-D-glucose = [(1-&gt;4)-alpha-D-glucosyl](n+1) + ADP + H(+)</text>
        <dbReference type="Rhea" id="RHEA:18189"/>
        <dbReference type="Rhea" id="RHEA-COMP:9584"/>
        <dbReference type="Rhea" id="RHEA-COMP:9587"/>
        <dbReference type="ChEBI" id="CHEBI:15378"/>
        <dbReference type="ChEBI" id="CHEBI:15444"/>
        <dbReference type="ChEBI" id="CHEBI:57498"/>
        <dbReference type="ChEBI" id="CHEBI:456216"/>
        <dbReference type="EC" id="2.4.1.21"/>
    </reaction>
</comment>